<evidence type="ECO:0000256" key="2">
    <source>
        <dbReference type="ARBA" id="ARBA00022448"/>
    </source>
</evidence>
<evidence type="ECO:0000256" key="4">
    <source>
        <dbReference type="ARBA" id="ARBA00022692"/>
    </source>
</evidence>
<dbReference type="PANTHER" id="PTHR30269">
    <property type="entry name" value="TRANSMEMBRANE PROTEIN YFCA"/>
    <property type="match status" value="1"/>
</dbReference>
<dbReference type="InterPro" id="IPR052017">
    <property type="entry name" value="TSUP"/>
</dbReference>
<feature type="transmembrane region" description="Helical" evidence="7">
    <location>
        <begin position="239"/>
        <end position="256"/>
    </location>
</feature>
<dbReference type="AlphaFoldDB" id="A0A382LLV9"/>
<evidence type="ECO:0000256" key="7">
    <source>
        <dbReference type="SAM" id="Phobius"/>
    </source>
</evidence>
<evidence type="ECO:0008006" key="9">
    <source>
        <dbReference type="Google" id="ProtNLM"/>
    </source>
</evidence>
<dbReference type="EMBL" id="UINC01087059">
    <property type="protein sequence ID" value="SVC36082.1"/>
    <property type="molecule type" value="Genomic_DNA"/>
</dbReference>
<feature type="transmembrane region" description="Helical" evidence="7">
    <location>
        <begin position="81"/>
        <end position="102"/>
    </location>
</feature>
<feature type="transmembrane region" description="Helical" evidence="7">
    <location>
        <begin position="268"/>
        <end position="285"/>
    </location>
</feature>
<keyword evidence="6 7" id="KW-0472">Membrane</keyword>
<keyword evidence="3" id="KW-1003">Cell membrane</keyword>
<dbReference type="Pfam" id="PF01925">
    <property type="entry name" value="TauE"/>
    <property type="match status" value="1"/>
</dbReference>
<keyword evidence="2" id="KW-0813">Transport</keyword>
<accession>A0A382LLV9</accession>
<dbReference type="GO" id="GO:0005886">
    <property type="term" value="C:plasma membrane"/>
    <property type="evidence" value="ECO:0007669"/>
    <property type="project" value="UniProtKB-SubCell"/>
</dbReference>
<feature type="transmembrane region" description="Helical" evidence="7">
    <location>
        <begin position="45"/>
        <end position="69"/>
    </location>
</feature>
<feature type="transmembrane region" description="Helical" evidence="7">
    <location>
        <begin position="174"/>
        <end position="197"/>
    </location>
</feature>
<evidence type="ECO:0000256" key="5">
    <source>
        <dbReference type="ARBA" id="ARBA00022989"/>
    </source>
</evidence>
<dbReference type="PANTHER" id="PTHR30269:SF32">
    <property type="entry name" value="MEMBRANE TRANSPORTER PROTEIN-RELATED"/>
    <property type="match status" value="1"/>
</dbReference>
<dbReference type="InterPro" id="IPR002781">
    <property type="entry name" value="TM_pro_TauE-like"/>
</dbReference>
<proteinExistence type="predicted"/>
<feature type="non-terminal residue" evidence="8">
    <location>
        <position position="1"/>
    </location>
</feature>
<sequence length="286" mass="31554">CSTVKQDSRLINIHAGFNFLKTCPKQPPVKYNVSNFALMEFSFEALILIAVVFLLAAFIHGSIGFGFPMVATPLLALFTDIQTAIVLTLIPTLLVNLISIISEGNILVAARRHFLLALFAMLGSAVGTQILLTVNSDIFKGLLGVVIIIYLFSEKIKLKYSWIREQPKFSKCTFGLSAGILGGLTNVMAPVLIIYSLESKYSKSETVQASNLCFLLGKIIQIFLFFINDKFSLNEFSTFSAMLLVTLIALYGGIAVRNKIKGKAYKKILRLLLFILAIMLLIQVSI</sequence>
<evidence type="ECO:0000256" key="3">
    <source>
        <dbReference type="ARBA" id="ARBA00022475"/>
    </source>
</evidence>
<comment type="subcellular location">
    <subcellularLocation>
        <location evidence="1">Cell membrane</location>
        <topology evidence="1">Multi-pass membrane protein</topology>
    </subcellularLocation>
</comment>
<reference evidence="8" key="1">
    <citation type="submission" date="2018-05" db="EMBL/GenBank/DDBJ databases">
        <authorList>
            <person name="Lanie J.A."/>
            <person name="Ng W.-L."/>
            <person name="Kazmierczak K.M."/>
            <person name="Andrzejewski T.M."/>
            <person name="Davidsen T.M."/>
            <person name="Wayne K.J."/>
            <person name="Tettelin H."/>
            <person name="Glass J.I."/>
            <person name="Rusch D."/>
            <person name="Podicherti R."/>
            <person name="Tsui H.-C.T."/>
            <person name="Winkler M.E."/>
        </authorList>
    </citation>
    <scope>NUCLEOTIDE SEQUENCE</scope>
</reference>
<keyword evidence="4 7" id="KW-0812">Transmembrane</keyword>
<evidence type="ECO:0000256" key="6">
    <source>
        <dbReference type="ARBA" id="ARBA00023136"/>
    </source>
</evidence>
<evidence type="ECO:0000313" key="8">
    <source>
        <dbReference type="EMBL" id="SVC36082.1"/>
    </source>
</evidence>
<name>A0A382LLV9_9ZZZZ</name>
<evidence type="ECO:0000256" key="1">
    <source>
        <dbReference type="ARBA" id="ARBA00004651"/>
    </source>
</evidence>
<gene>
    <name evidence="8" type="ORF">METZ01_LOCUS288936</name>
</gene>
<protein>
    <recommendedName>
        <fullName evidence="9">Membrane transporter protein</fullName>
    </recommendedName>
</protein>
<feature type="transmembrane region" description="Helical" evidence="7">
    <location>
        <begin position="138"/>
        <end position="153"/>
    </location>
</feature>
<organism evidence="8">
    <name type="scientific">marine metagenome</name>
    <dbReference type="NCBI Taxonomy" id="408172"/>
    <lineage>
        <taxon>unclassified sequences</taxon>
        <taxon>metagenomes</taxon>
        <taxon>ecological metagenomes</taxon>
    </lineage>
</organism>
<keyword evidence="5 7" id="KW-1133">Transmembrane helix</keyword>
<feature type="transmembrane region" description="Helical" evidence="7">
    <location>
        <begin position="114"/>
        <end position="132"/>
    </location>
</feature>